<organism evidence="2 3">
    <name type="scientific">Streptomyces iranensis</name>
    <dbReference type="NCBI Taxonomy" id="576784"/>
    <lineage>
        <taxon>Bacteria</taxon>
        <taxon>Bacillati</taxon>
        <taxon>Actinomycetota</taxon>
        <taxon>Actinomycetes</taxon>
        <taxon>Kitasatosporales</taxon>
        <taxon>Streptomycetaceae</taxon>
        <taxon>Streptomyces</taxon>
        <taxon>Streptomyces violaceusniger group</taxon>
    </lineage>
</organism>
<keyword evidence="1" id="KW-0732">Signal</keyword>
<dbReference type="RefSeq" id="WP_209469208.1">
    <property type="nucleotide sequence ID" value="NZ_BAABDR010000022.1"/>
</dbReference>
<proteinExistence type="predicted"/>
<evidence type="ECO:0000256" key="1">
    <source>
        <dbReference type="SAM" id="SignalP"/>
    </source>
</evidence>
<reference evidence="2 3" key="1">
    <citation type="submission" date="2021-03" db="EMBL/GenBank/DDBJ databases">
        <title>Genomic Encyclopedia of Type Strains, Phase IV (KMG-IV): sequencing the most valuable type-strain genomes for metagenomic binning, comparative biology and taxonomic classification.</title>
        <authorList>
            <person name="Goeker M."/>
        </authorList>
    </citation>
    <scope>NUCLEOTIDE SEQUENCE [LARGE SCALE GENOMIC DNA]</scope>
    <source>
        <strain evidence="2 3">DSM 41954</strain>
    </source>
</reference>
<feature type="chain" id="PRO_5047053550" description="Secreted protein" evidence="1">
    <location>
        <begin position="28"/>
        <end position="144"/>
    </location>
</feature>
<protein>
    <recommendedName>
        <fullName evidence="4">Secreted protein</fullName>
    </recommendedName>
</protein>
<accession>A0ABS4NA20</accession>
<dbReference type="Proteomes" id="UP000756710">
    <property type="component" value="Unassembled WGS sequence"/>
</dbReference>
<keyword evidence="3" id="KW-1185">Reference proteome</keyword>
<evidence type="ECO:0000313" key="2">
    <source>
        <dbReference type="EMBL" id="MBP2068844.1"/>
    </source>
</evidence>
<dbReference type="EMBL" id="JAGGLR010000070">
    <property type="protein sequence ID" value="MBP2068844.1"/>
    <property type="molecule type" value="Genomic_DNA"/>
</dbReference>
<evidence type="ECO:0000313" key="3">
    <source>
        <dbReference type="Proteomes" id="UP000756710"/>
    </source>
</evidence>
<name>A0ABS4NA20_9ACTN</name>
<feature type="signal peptide" evidence="1">
    <location>
        <begin position="1"/>
        <end position="27"/>
    </location>
</feature>
<gene>
    <name evidence="2" type="ORF">J2Z30_009926</name>
</gene>
<sequence>MTRTKKTVVLWALATGMLAASTSPALADRNQTVAPPDRNNTILQAEKLEAGPAGATNTRTSPLAAKHDSVPCGHKKVNFTWKSGTTHTTIYANNHCGHKKVVFVKYGNAFPAKSCWRVKKGKSHSTVRTPPGSKVKNITKGHGC</sequence>
<comment type="caution">
    <text evidence="2">The sequence shown here is derived from an EMBL/GenBank/DDBJ whole genome shotgun (WGS) entry which is preliminary data.</text>
</comment>
<evidence type="ECO:0008006" key="4">
    <source>
        <dbReference type="Google" id="ProtNLM"/>
    </source>
</evidence>